<keyword evidence="3 6" id="KW-0812">Transmembrane</keyword>
<keyword evidence="5 6" id="KW-0472">Membrane</keyword>
<evidence type="ECO:0000256" key="3">
    <source>
        <dbReference type="ARBA" id="ARBA00022692"/>
    </source>
</evidence>
<comment type="similarity">
    <text evidence="2">Belongs to the major facilitator superfamily. Sugar transporter (TC 2.A.1.1) family.</text>
</comment>
<dbReference type="PROSITE" id="PS00216">
    <property type="entry name" value="SUGAR_TRANSPORT_1"/>
    <property type="match status" value="1"/>
</dbReference>
<protein>
    <submittedName>
        <fullName evidence="8">Sugar transporter</fullName>
    </submittedName>
</protein>
<feature type="transmembrane region" description="Helical" evidence="6">
    <location>
        <begin position="135"/>
        <end position="157"/>
    </location>
</feature>
<evidence type="ECO:0000256" key="2">
    <source>
        <dbReference type="ARBA" id="ARBA00010992"/>
    </source>
</evidence>
<dbReference type="Pfam" id="PF00083">
    <property type="entry name" value="Sugar_tr"/>
    <property type="match status" value="1"/>
</dbReference>
<name>J8QH21_TRIAS</name>
<evidence type="ECO:0000256" key="5">
    <source>
        <dbReference type="ARBA" id="ARBA00023136"/>
    </source>
</evidence>
<dbReference type="Gene3D" id="1.20.1250.20">
    <property type="entry name" value="MFS general substrate transporter like domains"/>
    <property type="match status" value="1"/>
</dbReference>
<feature type="transmembrane region" description="Helical" evidence="6">
    <location>
        <begin position="107"/>
        <end position="129"/>
    </location>
</feature>
<dbReference type="KEGG" id="tasa:A1Q1_00020"/>
<proteinExistence type="inferred from homology"/>
<evidence type="ECO:0000256" key="4">
    <source>
        <dbReference type="ARBA" id="ARBA00022989"/>
    </source>
</evidence>
<dbReference type="OrthoDB" id="2544694at2759"/>
<gene>
    <name evidence="8" type="ORF">A1Q1_00020</name>
</gene>
<dbReference type="GO" id="GO:0016020">
    <property type="term" value="C:membrane"/>
    <property type="evidence" value="ECO:0007669"/>
    <property type="project" value="UniProtKB-SubCell"/>
</dbReference>
<evidence type="ECO:0000313" key="9">
    <source>
        <dbReference type="Proteomes" id="UP000002748"/>
    </source>
</evidence>
<dbReference type="GeneID" id="25983534"/>
<accession>J8QH21</accession>
<dbReference type="InterPro" id="IPR005829">
    <property type="entry name" value="Sugar_transporter_CS"/>
</dbReference>
<comment type="caution">
    <text evidence="8">The sequence shown here is derived from an EMBL/GenBank/DDBJ whole genome shotgun (WGS) entry which is preliminary data.</text>
</comment>
<evidence type="ECO:0000313" key="8">
    <source>
        <dbReference type="EMBL" id="EJT53013.1"/>
    </source>
</evidence>
<dbReference type="AlphaFoldDB" id="J8QH21"/>
<dbReference type="PANTHER" id="PTHR48022">
    <property type="entry name" value="PLASTIDIC GLUCOSE TRANSPORTER 4"/>
    <property type="match status" value="1"/>
</dbReference>
<feature type="transmembrane region" description="Helical" evidence="6">
    <location>
        <begin position="6"/>
        <end position="26"/>
    </location>
</feature>
<dbReference type="PANTHER" id="PTHR48022:SF68">
    <property type="entry name" value="MAJOR FACILITATOR SUPERFAMILY (MFS) PROFILE DOMAIN-CONTAINING PROTEIN-RELATED"/>
    <property type="match status" value="1"/>
</dbReference>
<dbReference type="GO" id="GO:0005351">
    <property type="term" value="F:carbohydrate:proton symporter activity"/>
    <property type="evidence" value="ECO:0007669"/>
    <property type="project" value="TreeGrafter"/>
</dbReference>
<dbReference type="InterPro" id="IPR020846">
    <property type="entry name" value="MFS_dom"/>
</dbReference>
<dbReference type="InterPro" id="IPR050360">
    <property type="entry name" value="MFS_Sugar_Transporters"/>
</dbReference>
<evidence type="ECO:0000256" key="6">
    <source>
        <dbReference type="SAM" id="Phobius"/>
    </source>
</evidence>
<dbReference type="PROSITE" id="PS50850">
    <property type="entry name" value="MFS"/>
    <property type="match status" value="1"/>
</dbReference>
<dbReference type="Proteomes" id="UP000002748">
    <property type="component" value="Unassembled WGS sequence"/>
</dbReference>
<organism evidence="8 9">
    <name type="scientific">Trichosporon asahii var. asahii (strain ATCC 90039 / CBS 2479 / JCM 2466 / KCTC 7840 / NBRC 103889/ NCYC 2677 / UAMH 7654)</name>
    <name type="common">Yeast</name>
    <dbReference type="NCBI Taxonomy" id="1186058"/>
    <lineage>
        <taxon>Eukaryota</taxon>
        <taxon>Fungi</taxon>
        <taxon>Dikarya</taxon>
        <taxon>Basidiomycota</taxon>
        <taxon>Agaricomycotina</taxon>
        <taxon>Tremellomycetes</taxon>
        <taxon>Trichosporonales</taxon>
        <taxon>Trichosporonaceae</taxon>
        <taxon>Trichosporon</taxon>
    </lineage>
</organism>
<keyword evidence="4 6" id="KW-1133">Transmembrane helix</keyword>
<keyword evidence="8" id="KW-0762">Sugar transport</keyword>
<feature type="transmembrane region" description="Helical" evidence="6">
    <location>
        <begin position="71"/>
        <end position="95"/>
    </location>
</feature>
<feature type="transmembrane region" description="Helical" evidence="6">
    <location>
        <begin position="38"/>
        <end position="59"/>
    </location>
</feature>
<dbReference type="EMBL" id="ALBS01000009">
    <property type="protein sequence ID" value="EJT53013.1"/>
    <property type="molecule type" value="Genomic_DNA"/>
</dbReference>
<dbReference type="InterPro" id="IPR005828">
    <property type="entry name" value="MFS_sugar_transport-like"/>
</dbReference>
<dbReference type="SUPFAM" id="SSF103473">
    <property type="entry name" value="MFS general substrate transporter"/>
    <property type="match status" value="1"/>
</dbReference>
<reference evidence="8 9" key="1">
    <citation type="journal article" date="2012" name="Eukaryot. Cell">
        <title>Draft genome sequence of CBS 2479, the standard type strain of Trichosporon asahii.</title>
        <authorList>
            <person name="Yang R.Y."/>
            <person name="Li H.T."/>
            <person name="Zhu H."/>
            <person name="Zhou G.P."/>
            <person name="Wang M."/>
            <person name="Wang L."/>
        </authorList>
    </citation>
    <scope>NUCLEOTIDE SEQUENCE [LARGE SCALE GENOMIC DNA]</scope>
    <source>
        <strain evidence="9">ATCC 90039 / CBS 2479 / JCM 2466 / KCTC 7840 / NCYC 2677 / UAMH 7654</strain>
    </source>
</reference>
<sequence length="217" mass="24211">MGLGPVMARAIAGVNGTCYFLTSLVALPMVERFGRRPLMIWTALLQAFTFAILAGLYNITTYDANKVAQGFSVLMLFLFNTWFSVGWLGMTWLYPAEITPLAIRQPANALSTATNWIFNFMVVMCTGPMFENIGWGTYAFFACCNFVIILPVVYFFFPETKGKSLEEIDLIFAYAYEHHENPVKVSTSKNLLPKGGSREAEVILGGIHHEKVQHGEA</sequence>
<evidence type="ECO:0000256" key="1">
    <source>
        <dbReference type="ARBA" id="ARBA00004141"/>
    </source>
</evidence>
<dbReference type="HOGENOM" id="CLU_1273056_0_0_1"/>
<dbReference type="RefSeq" id="XP_014184336.1">
    <property type="nucleotide sequence ID" value="XM_014328861.1"/>
</dbReference>
<comment type="subcellular location">
    <subcellularLocation>
        <location evidence="1">Membrane</location>
        <topology evidence="1">Multi-pass membrane protein</topology>
    </subcellularLocation>
</comment>
<dbReference type="InterPro" id="IPR036259">
    <property type="entry name" value="MFS_trans_sf"/>
</dbReference>
<feature type="domain" description="Major facilitator superfamily (MFS) profile" evidence="7">
    <location>
        <begin position="1"/>
        <end position="161"/>
    </location>
</feature>
<dbReference type="VEuPathDB" id="FungiDB:A1Q1_00020"/>
<keyword evidence="8" id="KW-0813">Transport</keyword>
<evidence type="ECO:0000259" key="7">
    <source>
        <dbReference type="PROSITE" id="PS50850"/>
    </source>
</evidence>